<comment type="caution">
    <text evidence="4">The sequence shown here is derived from an EMBL/GenBank/DDBJ whole genome shotgun (WGS) entry which is preliminary data.</text>
</comment>
<dbReference type="EMBL" id="JANPWZ010000542">
    <property type="protein sequence ID" value="KAJ3575425.1"/>
    <property type="molecule type" value="Genomic_DNA"/>
</dbReference>
<feature type="transmembrane region" description="Helical" evidence="2">
    <location>
        <begin position="37"/>
        <end position="59"/>
    </location>
</feature>
<feature type="signal peptide" evidence="3">
    <location>
        <begin position="1"/>
        <end position="21"/>
    </location>
</feature>
<dbReference type="InterPro" id="IPR036259">
    <property type="entry name" value="MFS_trans_sf"/>
</dbReference>
<dbReference type="AlphaFoldDB" id="A0A9W8NH50"/>
<keyword evidence="3" id="KW-0732">Signal</keyword>
<organism evidence="4 5">
    <name type="scientific">Xylaria arbuscula</name>
    <dbReference type="NCBI Taxonomy" id="114810"/>
    <lineage>
        <taxon>Eukaryota</taxon>
        <taxon>Fungi</taxon>
        <taxon>Dikarya</taxon>
        <taxon>Ascomycota</taxon>
        <taxon>Pezizomycotina</taxon>
        <taxon>Sordariomycetes</taxon>
        <taxon>Xylariomycetidae</taxon>
        <taxon>Xylariales</taxon>
        <taxon>Xylariaceae</taxon>
        <taxon>Xylaria</taxon>
    </lineage>
</organism>
<evidence type="ECO:0000256" key="1">
    <source>
        <dbReference type="SAM" id="MobiDB-lite"/>
    </source>
</evidence>
<gene>
    <name evidence="4" type="ORF">NPX13_g4033</name>
</gene>
<proteinExistence type="predicted"/>
<evidence type="ECO:0000256" key="3">
    <source>
        <dbReference type="SAM" id="SignalP"/>
    </source>
</evidence>
<name>A0A9W8NH50_9PEZI</name>
<evidence type="ECO:0000313" key="5">
    <source>
        <dbReference type="Proteomes" id="UP001148614"/>
    </source>
</evidence>
<sequence>MAPKNMKGLVASLNLFNSAIAAILGLAAAPAIKDPNLVWVFFGPTIAGGVLTVIFWFLFKHLDDEEFVLNTDFSDMKRDSDVSDEENHIPAPSSDQKVLAGVDKKE</sequence>
<evidence type="ECO:0008006" key="6">
    <source>
        <dbReference type="Google" id="ProtNLM"/>
    </source>
</evidence>
<dbReference type="Proteomes" id="UP001148614">
    <property type="component" value="Unassembled WGS sequence"/>
</dbReference>
<keyword evidence="2" id="KW-1133">Transmembrane helix</keyword>
<evidence type="ECO:0000256" key="2">
    <source>
        <dbReference type="SAM" id="Phobius"/>
    </source>
</evidence>
<keyword evidence="2" id="KW-0472">Membrane</keyword>
<keyword evidence="2" id="KW-0812">Transmembrane</keyword>
<accession>A0A9W8NH50</accession>
<keyword evidence="5" id="KW-1185">Reference proteome</keyword>
<evidence type="ECO:0000313" key="4">
    <source>
        <dbReference type="EMBL" id="KAJ3575425.1"/>
    </source>
</evidence>
<feature type="region of interest" description="Disordered" evidence="1">
    <location>
        <begin position="77"/>
        <end position="106"/>
    </location>
</feature>
<feature type="chain" id="PRO_5040952809" description="Major facilitator superfamily (MFS) profile domain-containing protein" evidence="3">
    <location>
        <begin position="22"/>
        <end position="106"/>
    </location>
</feature>
<dbReference type="Gene3D" id="1.20.1250.20">
    <property type="entry name" value="MFS general substrate transporter like domains"/>
    <property type="match status" value="1"/>
</dbReference>
<feature type="compositionally biased region" description="Basic and acidic residues" evidence="1">
    <location>
        <begin position="77"/>
        <end position="88"/>
    </location>
</feature>
<dbReference type="VEuPathDB" id="FungiDB:F4678DRAFT_84100"/>
<reference evidence="4" key="1">
    <citation type="submission" date="2022-07" db="EMBL/GenBank/DDBJ databases">
        <title>Genome Sequence of Xylaria arbuscula.</title>
        <authorList>
            <person name="Buettner E."/>
        </authorList>
    </citation>
    <scope>NUCLEOTIDE SEQUENCE</scope>
    <source>
        <strain evidence="4">VT107</strain>
    </source>
</reference>
<protein>
    <recommendedName>
        <fullName evidence="6">Major facilitator superfamily (MFS) profile domain-containing protein</fullName>
    </recommendedName>
</protein>